<evidence type="ECO:0000313" key="3">
    <source>
        <dbReference type="Proteomes" id="UP001500837"/>
    </source>
</evidence>
<proteinExistence type="predicted"/>
<reference evidence="2 3" key="1">
    <citation type="journal article" date="2019" name="Int. J. Syst. Evol. Microbiol.">
        <title>The Global Catalogue of Microorganisms (GCM) 10K type strain sequencing project: providing services to taxonomists for standard genome sequencing and annotation.</title>
        <authorList>
            <consortium name="The Broad Institute Genomics Platform"/>
            <consortium name="The Broad Institute Genome Sequencing Center for Infectious Disease"/>
            <person name="Wu L."/>
            <person name="Ma J."/>
        </authorList>
    </citation>
    <scope>NUCLEOTIDE SEQUENCE [LARGE SCALE GENOMIC DNA]</scope>
    <source>
        <strain evidence="2 3">JCM 16330</strain>
    </source>
</reference>
<accession>A0AAV3S5S6</accession>
<keyword evidence="3" id="KW-1185">Reference proteome</keyword>
<dbReference type="AlphaFoldDB" id="A0AAV3S5S6"/>
<keyword evidence="1" id="KW-0472">Membrane</keyword>
<gene>
    <name evidence="2" type="ORF">GCM10009066_04360</name>
</gene>
<keyword evidence="1" id="KW-1133">Transmembrane helix</keyword>
<sequence>MQTPSFPVRAAIFVVGALLAGAVAGIVSTVALDPFPFAIGLAVAVPVMDVALSPETVPSDRDHALELGVAAAIAGIVVGCAVGALVLALALGEYATIGLTAAATFLAAEYGGRAVLRRIPRS</sequence>
<feature type="transmembrane region" description="Helical" evidence="1">
    <location>
        <begin position="64"/>
        <end position="91"/>
    </location>
</feature>
<keyword evidence="1" id="KW-0812">Transmembrane</keyword>
<comment type="caution">
    <text evidence="2">The sequence shown here is derived from an EMBL/GenBank/DDBJ whole genome shotgun (WGS) entry which is preliminary data.</text>
</comment>
<evidence type="ECO:0000256" key="1">
    <source>
        <dbReference type="SAM" id="Phobius"/>
    </source>
</evidence>
<feature type="transmembrane region" description="Helical" evidence="1">
    <location>
        <begin position="35"/>
        <end position="52"/>
    </location>
</feature>
<protein>
    <recommendedName>
        <fullName evidence="4">DUF456 domain-containing protein</fullName>
    </recommendedName>
</protein>
<evidence type="ECO:0000313" key="2">
    <source>
        <dbReference type="EMBL" id="GAA0292936.1"/>
    </source>
</evidence>
<evidence type="ECO:0008006" key="4">
    <source>
        <dbReference type="Google" id="ProtNLM"/>
    </source>
</evidence>
<dbReference type="Proteomes" id="UP001500837">
    <property type="component" value="Unassembled WGS sequence"/>
</dbReference>
<feature type="transmembrane region" description="Helical" evidence="1">
    <location>
        <begin position="97"/>
        <end position="116"/>
    </location>
</feature>
<organism evidence="2 3">
    <name type="scientific">Halarchaeum salinum</name>
    <dbReference type="NCBI Taxonomy" id="489912"/>
    <lineage>
        <taxon>Archaea</taxon>
        <taxon>Methanobacteriati</taxon>
        <taxon>Methanobacteriota</taxon>
        <taxon>Stenosarchaea group</taxon>
        <taxon>Halobacteria</taxon>
        <taxon>Halobacteriales</taxon>
        <taxon>Halobacteriaceae</taxon>
    </lineage>
</organism>
<dbReference type="RefSeq" id="WP_211311798.1">
    <property type="nucleotide sequence ID" value="NZ_BAAABL010000021.1"/>
</dbReference>
<name>A0AAV3S5S6_9EURY</name>
<dbReference type="EMBL" id="BAAABL010000021">
    <property type="protein sequence ID" value="GAA0292936.1"/>
    <property type="molecule type" value="Genomic_DNA"/>
</dbReference>